<dbReference type="EMBL" id="JAYMYQ010000003">
    <property type="protein sequence ID" value="KAK7345422.1"/>
    <property type="molecule type" value="Genomic_DNA"/>
</dbReference>
<comment type="caution">
    <text evidence="1">The sequence shown here is derived from an EMBL/GenBank/DDBJ whole genome shotgun (WGS) entry which is preliminary data.</text>
</comment>
<reference evidence="1 2" key="1">
    <citation type="submission" date="2024-01" db="EMBL/GenBank/DDBJ databases">
        <title>The genomes of 5 underutilized Papilionoideae crops provide insights into root nodulation and disease resistanc.</title>
        <authorList>
            <person name="Jiang F."/>
        </authorList>
    </citation>
    <scope>NUCLEOTIDE SEQUENCE [LARGE SCALE GENOMIC DNA]</scope>
    <source>
        <strain evidence="1">LVBAO_FW01</strain>
        <tissue evidence="1">Leaves</tissue>
    </source>
</reference>
<keyword evidence="2" id="KW-1185">Reference proteome</keyword>
<dbReference type="Proteomes" id="UP001367508">
    <property type="component" value="Unassembled WGS sequence"/>
</dbReference>
<organism evidence="1 2">
    <name type="scientific">Canavalia gladiata</name>
    <name type="common">Sword bean</name>
    <name type="synonym">Dolichos gladiatus</name>
    <dbReference type="NCBI Taxonomy" id="3824"/>
    <lineage>
        <taxon>Eukaryota</taxon>
        <taxon>Viridiplantae</taxon>
        <taxon>Streptophyta</taxon>
        <taxon>Embryophyta</taxon>
        <taxon>Tracheophyta</taxon>
        <taxon>Spermatophyta</taxon>
        <taxon>Magnoliopsida</taxon>
        <taxon>eudicotyledons</taxon>
        <taxon>Gunneridae</taxon>
        <taxon>Pentapetalae</taxon>
        <taxon>rosids</taxon>
        <taxon>fabids</taxon>
        <taxon>Fabales</taxon>
        <taxon>Fabaceae</taxon>
        <taxon>Papilionoideae</taxon>
        <taxon>50 kb inversion clade</taxon>
        <taxon>NPAAA clade</taxon>
        <taxon>indigoferoid/millettioid clade</taxon>
        <taxon>Phaseoleae</taxon>
        <taxon>Canavalia</taxon>
    </lineage>
</organism>
<name>A0AAN9QRR5_CANGL</name>
<sequence length="76" mass="9070">MTNTHNLCSCLEHFDFLLIHPSLFWMKENLDEWRLMDATSKEMKMEKYSDELGALFIEEISSYFATLETKAKEFCH</sequence>
<evidence type="ECO:0000313" key="2">
    <source>
        <dbReference type="Proteomes" id="UP001367508"/>
    </source>
</evidence>
<gene>
    <name evidence="1" type="ORF">VNO77_16026</name>
</gene>
<evidence type="ECO:0000313" key="1">
    <source>
        <dbReference type="EMBL" id="KAK7345422.1"/>
    </source>
</evidence>
<proteinExistence type="predicted"/>
<accession>A0AAN9QRR5</accession>
<protein>
    <submittedName>
        <fullName evidence="1">Uncharacterized protein</fullName>
    </submittedName>
</protein>
<dbReference type="AlphaFoldDB" id="A0AAN9QRR5"/>